<dbReference type="OrthoDB" id="7289984at2759"/>
<dbReference type="SUPFAM" id="SSF51735">
    <property type="entry name" value="NAD(P)-binding Rossmann-fold domains"/>
    <property type="match status" value="1"/>
</dbReference>
<dbReference type="InterPro" id="IPR036291">
    <property type="entry name" value="NAD(P)-bd_dom_sf"/>
</dbReference>
<dbReference type="AlphaFoldDB" id="A0A8H4IKJ6"/>
<dbReference type="Proteomes" id="UP000572817">
    <property type="component" value="Unassembled WGS sequence"/>
</dbReference>
<dbReference type="PRINTS" id="PR00081">
    <property type="entry name" value="GDHRDH"/>
</dbReference>
<comment type="caution">
    <text evidence="2">The sequence shown here is derived from an EMBL/GenBank/DDBJ whole genome shotgun (WGS) entry which is preliminary data.</text>
</comment>
<keyword evidence="1" id="KW-0521">NADP</keyword>
<dbReference type="Pfam" id="PF00106">
    <property type="entry name" value="adh_short"/>
    <property type="match status" value="1"/>
</dbReference>
<dbReference type="PANTHER" id="PTHR45458">
    <property type="entry name" value="SHORT-CHAIN DEHYDROGENASE/REDUCTASE SDR"/>
    <property type="match status" value="1"/>
</dbReference>
<protein>
    <submittedName>
        <fullName evidence="2">Uncharacterized protein</fullName>
    </submittedName>
</protein>
<dbReference type="PROSITE" id="PS00061">
    <property type="entry name" value="ADH_SHORT"/>
    <property type="match status" value="1"/>
</dbReference>
<dbReference type="InterPro" id="IPR052184">
    <property type="entry name" value="SDR_enzymes"/>
</dbReference>
<dbReference type="GO" id="GO:0016616">
    <property type="term" value="F:oxidoreductase activity, acting on the CH-OH group of donors, NAD or NADP as acceptor"/>
    <property type="evidence" value="ECO:0007669"/>
    <property type="project" value="TreeGrafter"/>
</dbReference>
<name>A0A8H4IKJ6_9PEZI</name>
<sequence>MPTYLVTGAGRGLGYGFLRVLVSDPENTVCGLVRNKKAVQDRLAADQITNVHLFEADITDEAALGRAAEEAKLVLGDRGLDVLINNAAYVSDVTALRTFKDLQSSFDTNVFGVLKTIFAFLPLVQKSSLKKIVVISSGMGDLDFVNATKLANAAPYAISKAALNIMVAKLGAEYEEQGILFISLCPGLVDTTEGRSITLPSDDLARQERINARVSKYAPGFQASDPVSAADNCLTAIERSTLKGGFGGSFLSHNGTKKWM</sequence>
<evidence type="ECO:0000256" key="1">
    <source>
        <dbReference type="ARBA" id="ARBA00022857"/>
    </source>
</evidence>
<dbReference type="InterPro" id="IPR002347">
    <property type="entry name" value="SDR_fam"/>
</dbReference>
<evidence type="ECO:0000313" key="3">
    <source>
        <dbReference type="Proteomes" id="UP000572817"/>
    </source>
</evidence>
<organism evidence="2 3">
    <name type="scientific">Botryosphaeria dothidea</name>
    <dbReference type="NCBI Taxonomy" id="55169"/>
    <lineage>
        <taxon>Eukaryota</taxon>
        <taxon>Fungi</taxon>
        <taxon>Dikarya</taxon>
        <taxon>Ascomycota</taxon>
        <taxon>Pezizomycotina</taxon>
        <taxon>Dothideomycetes</taxon>
        <taxon>Dothideomycetes incertae sedis</taxon>
        <taxon>Botryosphaeriales</taxon>
        <taxon>Botryosphaeriaceae</taxon>
        <taxon>Botryosphaeria</taxon>
    </lineage>
</organism>
<dbReference type="Gene3D" id="3.40.50.720">
    <property type="entry name" value="NAD(P)-binding Rossmann-like Domain"/>
    <property type="match status" value="1"/>
</dbReference>
<keyword evidence="3" id="KW-1185">Reference proteome</keyword>
<reference evidence="2" key="1">
    <citation type="submission" date="2020-04" db="EMBL/GenBank/DDBJ databases">
        <title>Genome Assembly and Annotation of Botryosphaeria dothidea sdau 11-99, a Latent Pathogen of Apple Fruit Ring Rot in China.</title>
        <authorList>
            <person name="Yu C."/>
            <person name="Diao Y."/>
            <person name="Lu Q."/>
            <person name="Zhao J."/>
            <person name="Cui S."/>
            <person name="Peng C."/>
            <person name="He B."/>
            <person name="Liu H."/>
        </authorList>
    </citation>
    <scope>NUCLEOTIDE SEQUENCE [LARGE SCALE GENOMIC DNA]</scope>
    <source>
        <strain evidence="2">Sdau11-99</strain>
    </source>
</reference>
<dbReference type="InterPro" id="IPR020904">
    <property type="entry name" value="Sc_DH/Rdtase_CS"/>
</dbReference>
<proteinExistence type="predicted"/>
<dbReference type="PANTHER" id="PTHR45458:SF3">
    <property type="entry name" value="CHAIN DEHYDROGENASE (ATSC), PUTATIVE-RELATED"/>
    <property type="match status" value="1"/>
</dbReference>
<gene>
    <name evidence="2" type="ORF">GTA08_BOTSDO09344</name>
</gene>
<dbReference type="EMBL" id="WWBZ02000062">
    <property type="protein sequence ID" value="KAF4302790.1"/>
    <property type="molecule type" value="Genomic_DNA"/>
</dbReference>
<accession>A0A8H4IKJ6</accession>
<evidence type="ECO:0000313" key="2">
    <source>
        <dbReference type="EMBL" id="KAF4302790.1"/>
    </source>
</evidence>